<evidence type="ECO:0000256" key="5">
    <source>
        <dbReference type="ARBA" id="ARBA00022729"/>
    </source>
</evidence>
<proteinExistence type="inferred from homology"/>
<sequence>MGGVAKLIASTALLMAAVMVWSSSTARAQSDQTTCASNLVLCAQYLNDTNPPSTCCSALATVISKQKECLCNIYNDTSLLKAYHINLTQALLLPMHCNITTSQTNICASAPTPSSSTSPTPPGKNAAGRIACTGVSGLLLFWAAALLFY</sequence>
<feature type="signal peptide" evidence="10">
    <location>
        <begin position="1"/>
        <end position="28"/>
    </location>
</feature>
<feature type="domain" description="Bifunctional inhibitor/plant lipid transfer protein/seed storage helical" evidence="11">
    <location>
        <begin position="16"/>
        <end position="107"/>
    </location>
</feature>
<dbReference type="InterPro" id="IPR036312">
    <property type="entry name" value="Bifun_inhib/LTP/seed_sf"/>
</dbReference>
<evidence type="ECO:0000256" key="10">
    <source>
        <dbReference type="SAM" id="SignalP"/>
    </source>
</evidence>
<dbReference type="Proteomes" id="UP001279734">
    <property type="component" value="Unassembled WGS sequence"/>
</dbReference>
<dbReference type="AlphaFoldDB" id="A0AAD3THZ7"/>
<dbReference type="GO" id="GO:0098552">
    <property type="term" value="C:side of membrane"/>
    <property type="evidence" value="ECO:0007669"/>
    <property type="project" value="UniProtKB-KW"/>
</dbReference>
<dbReference type="InterPro" id="IPR016140">
    <property type="entry name" value="Bifunc_inhib/LTP/seed_store"/>
</dbReference>
<dbReference type="GO" id="GO:0005886">
    <property type="term" value="C:plasma membrane"/>
    <property type="evidence" value="ECO:0007669"/>
    <property type="project" value="UniProtKB-SubCell"/>
</dbReference>
<evidence type="ECO:0000256" key="2">
    <source>
        <dbReference type="ARBA" id="ARBA00009748"/>
    </source>
</evidence>
<evidence type="ECO:0000259" key="11">
    <source>
        <dbReference type="Pfam" id="PF14368"/>
    </source>
</evidence>
<keyword evidence="13" id="KW-1185">Reference proteome</keyword>
<comment type="caution">
    <text evidence="12">The sequence shown here is derived from an EMBL/GenBank/DDBJ whole genome shotgun (WGS) entry which is preliminary data.</text>
</comment>
<keyword evidence="7" id="KW-0325">Glycoprotein</keyword>
<dbReference type="CDD" id="cd00010">
    <property type="entry name" value="AAI_LTSS"/>
    <property type="match status" value="1"/>
</dbReference>
<keyword evidence="4" id="KW-0336">GPI-anchor</keyword>
<keyword evidence="6" id="KW-1015">Disulfide bond</keyword>
<dbReference type="InterPro" id="IPR043325">
    <property type="entry name" value="LTSS"/>
</dbReference>
<protein>
    <recommendedName>
        <fullName evidence="11">Bifunctional inhibitor/plant lipid transfer protein/seed storage helical domain-containing protein</fullName>
    </recommendedName>
</protein>
<evidence type="ECO:0000256" key="8">
    <source>
        <dbReference type="ARBA" id="ARBA00023288"/>
    </source>
</evidence>
<gene>
    <name evidence="12" type="ORF">Nepgr_031670</name>
</gene>
<keyword evidence="9" id="KW-1133">Transmembrane helix</keyword>
<organism evidence="12 13">
    <name type="scientific">Nepenthes gracilis</name>
    <name type="common">Slender pitcher plant</name>
    <dbReference type="NCBI Taxonomy" id="150966"/>
    <lineage>
        <taxon>Eukaryota</taxon>
        <taxon>Viridiplantae</taxon>
        <taxon>Streptophyta</taxon>
        <taxon>Embryophyta</taxon>
        <taxon>Tracheophyta</taxon>
        <taxon>Spermatophyta</taxon>
        <taxon>Magnoliopsida</taxon>
        <taxon>eudicotyledons</taxon>
        <taxon>Gunneridae</taxon>
        <taxon>Pentapetalae</taxon>
        <taxon>Caryophyllales</taxon>
        <taxon>Nepenthaceae</taxon>
        <taxon>Nepenthes</taxon>
    </lineage>
</organism>
<evidence type="ECO:0000256" key="3">
    <source>
        <dbReference type="ARBA" id="ARBA00022475"/>
    </source>
</evidence>
<evidence type="ECO:0000256" key="4">
    <source>
        <dbReference type="ARBA" id="ARBA00022622"/>
    </source>
</evidence>
<dbReference type="SUPFAM" id="SSF47699">
    <property type="entry name" value="Bifunctional inhibitor/lipid-transfer protein/seed storage 2S albumin"/>
    <property type="match status" value="1"/>
</dbReference>
<keyword evidence="5 10" id="KW-0732">Signal</keyword>
<evidence type="ECO:0000313" key="13">
    <source>
        <dbReference type="Proteomes" id="UP001279734"/>
    </source>
</evidence>
<name>A0AAD3THZ7_NEPGR</name>
<accession>A0AAD3THZ7</accession>
<comment type="similarity">
    <text evidence="2">Belongs to the plant LTP family.</text>
</comment>
<keyword evidence="9" id="KW-0472">Membrane</keyword>
<dbReference type="PANTHER" id="PTHR33044">
    <property type="entry name" value="BIFUNCTIONAL INHIBITOR/LIPID-TRANSFER PROTEIN/SEED STORAGE 2S ALBUMIN SUPERFAMILY PROTEIN-RELATED"/>
    <property type="match status" value="1"/>
</dbReference>
<evidence type="ECO:0000313" key="12">
    <source>
        <dbReference type="EMBL" id="GMH29827.1"/>
    </source>
</evidence>
<comment type="subcellular location">
    <subcellularLocation>
        <location evidence="1">Cell membrane</location>
        <topology evidence="1">Lipid-anchor</topology>
        <topology evidence="1">GPI-anchor</topology>
    </subcellularLocation>
</comment>
<keyword evidence="3" id="KW-1003">Cell membrane</keyword>
<feature type="chain" id="PRO_5042115168" description="Bifunctional inhibitor/plant lipid transfer protein/seed storage helical domain-containing protein" evidence="10">
    <location>
        <begin position="29"/>
        <end position="149"/>
    </location>
</feature>
<dbReference type="Gene3D" id="1.10.110.10">
    <property type="entry name" value="Plant lipid-transfer and hydrophobic proteins"/>
    <property type="match status" value="1"/>
</dbReference>
<evidence type="ECO:0000256" key="1">
    <source>
        <dbReference type="ARBA" id="ARBA00004609"/>
    </source>
</evidence>
<evidence type="ECO:0000256" key="7">
    <source>
        <dbReference type="ARBA" id="ARBA00023180"/>
    </source>
</evidence>
<dbReference type="EMBL" id="BSYO01000037">
    <property type="protein sequence ID" value="GMH29827.1"/>
    <property type="molecule type" value="Genomic_DNA"/>
</dbReference>
<evidence type="ECO:0000256" key="9">
    <source>
        <dbReference type="SAM" id="Phobius"/>
    </source>
</evidence>
<keyword evidence="9" id="KW-0812">Transmembrane</keyword>
<keyword evidence="8" id="KW-0449">Lipoprotein</keyword>
<dbReference type="Pfam" id="PF14368">
    <property type="entry name" value="LTP_2"/>
    <property type="match status" value="1"/>
</dbReference>
<evidence type="ECO:0000256" key="6">
    <source>
        <dbReference type="ARBA" id="ARBA00023157"/>
    </source>
</evidence>
<feature type="transmembrane region" description="Helical" evidence="9">
    <location>
        <begin position="126"/>
        <end position="148"/>
    </location>
</feature>
<reference evidence="12" key="1">
    <citation type="submission" date="2023-05" db="EMBL/GenBank/DDBJ databases">
        <title>Nepenthes gracilis genome sequencing.</title>
        <authorList>
            <person name="Fukushima K."/>
        </authorList>
    </citation>
    <scope>NUCLEOTIDE SEQUENCE</scope>
    <source>
        <strain evidence="12">SING2019-196</strain>
    </source>
</reference>